<protein>
    <submittedName>
        <fullName evidence="1">Uncharacterized protein</fullName>
    </submittedName>
</protein>
<keyword evidence="2" id="KW-1185">Reference proteome</keyword>
<sequence length="248" mass="27741">MNQNGTKRTPAKRIRQKKDCTMVADSDVFSAPSGPQTGQIPRFRLKVPKEPIRSAPETFTSTHHLPSASLAVRNAAETEALCINDTTNHWNTSDVSRPSITPITPETSLRGFSRRSEVENDNELVPLEEDELCLLDPGSFPGHGYPRPQPPADFQAGMSEIEQRRLQHVAPTATELLPLNPYGKWTKSMMTDEDLKCDTLAFLWEEKEVTAAKPVAYLSQPDVMEKHGINEPISERTACRYLHELGYS</sequence>
<dbReference type="AlphaFoldDB" id="A0AAD7B1F6"/>
<name>A0AAD7B1F6_9AGAR</name>
<dbReference type="EMBL" id="JARKIF010000051">
    <property type="protein sequence ID" value="KAJ7607191.1"/>
    <property type="molecule type" value="Genomic_DNA"/>
</dbReference>
<evidence type="ECO:0000313" key="1">
    <source>
        <dbReference type="EMBL" id="KAJ7607191.1"/>
    </source>
</evidence>
<comment type="caution">
    <text evidence="1">The sequence shown here is derived from an EMBL/GenBank/DDBJ whole genome shotgun (WGS) entry which is preliminary data.</text>
</comment>
<evidence type="ECO:0000313" key="2">
    <source>
        <dbReference type="Proteomes" id="UP001221142"/>
    </source>
</evidence>
<proteinExistence type="predicted"/>
<accession>A0AAD7B1F6</accession>
<organism evidence="1 2">
    <name type="scientific">Roridomyces roridus</name>
    <dbReference type="NCBI Taxonomy" id="1738132"/>
    <lineage>
        <taxon>Eukaryota</taxon>
        <taxon>Fungi</taxon>
        <taxon>Dikarya</taxon>
        <taxon>Basidiomycota</taxon>
        <taxon>Agaricomycotina</taxon>
        <taxon>Agaricomycetes</taxon>
        <taxon>Agaricomycetidae</taxon>
        <taxon>Agaricales</taxon>
        <taxon>Marasmiineae</taxon>
        <taxon>Mycenaceae</taxon>
        <taxon>Roridomyces</taxon>
    </lineage>
</organism>
<reference evidence="1" key="1">
    <citation type="submission" date="2023-03" db="EMBL/GenBank/DDBJ databases">
        <title>Massive genome expansion in bonnet fungi (Mycena s.s.) driven by repeated elements and novel gene families across ecological guilds.</title>
        <authorList>
            <consortium name="Lawrence Berkeley National Laboratory"/>
            <person name="Harder C.B."/>
            <person name="Miyauchi S."/>
            <person name="Viragh M."/>
            <person name="Kuo A."/>
            <person name="Thoen E."/>
            <person name="Andreopoulos B."/>
            <person name="Lu D."/>
            <person name="Skrede I."/>
            <person name="Drula E."/>
            <person name="Henrissat B."/>
            <person name="Morin E."/>
            <person name="Kohler A."/>
            <person name="Barry K."/>
            <person name="LaButti K."/>
            <person name="Morin E."/>
            <person name="Salamov A."/>
            <person name="Lipzen A."/>
            <person name="Mereny Z."/>
            <person name="Hegedus B."/>
            <person name="Baldrian P."/>
            <person name="Stursova M."/>
            <person name="Weitz H."/>
            <person name="Taylor A."/>
            <person name="Grigoriev I.V."/>
            <person name="Nagy L.G."/>
            <person name="Martin F."/>
            <person name="Kauserud H."/>
        </authorList>
    </citation>
    <scope>NUCLEOTIDE SEQUENCE</scope>
    <source>
        <strain evidence="1">9284</strain>
    </source>
</reference>
<dbReference type="Proteomes" id="UP001221142">
    <property type="component" value="Unassembled WGS sequence"/>
</dbReference>
<gene>
    <name evidence="1" type="ORF">FB45DRAFT_877888</name>
</gene>